<reference evidence="2" key="3">
    <citation type="submission" date="2018-07" db="EMBL/GenBank/DDBJ databases">
        <title>WGS assembly of Glycine max.</title>
        <authorList>
            <person name="Schmutz J."/>
            <person name="Cannon S."/>
            <person name="Schlueter J."/>
            <person name="Ma J."/>
            <person name="Mitros T."/>
            <person name="Nelson W."/>
            <person name="Hyten D."/>
            <person name="Song Q."/>
            <person name="Thelen J."/>
            <person name="Cheng J."/>
            <person name="Xu D."/>
            <person name="Hellsten U."/>
            <person name="May G."/>
            <person name="Yu Y."/>
            <person name="Sakurai T."/>
            <person name="Umezawa T."/>
            <person name="Bhattacharyya M."/>
            <person name="Sandhu D."/>
            <person name="Valliyodan B."/>
            <person name="Lindquist E."/>
            <person name="Peto M."/>
            <person name="Grant D."/>
            <person name="Shu S."/>
            <person name="Goodstein D."/>
            <person name="Barry K."/>
            <person name="Futrell-Griggs M."/>
            <person name="Abernathy B."/>
            <person name="Du J."/>
            <person name="Tian Z."/>
            <person name="Zhu L."/>
            <person name="Gill N."/>
            <person name="Joshi T."/>
            <person name="Libault M."/>
            <person name="Sethuraman A."/>
            <person name="Zhang X."/>
            <person name="Shinozaki K."/>
            <person name="Nguyen H."/>
            <person name="Wing R."/>
            <person name="Cregan P."/>
            <person name="Specht J."/>
            <person name="Grimwood J."/>
            <person name="Rokhsar D."/>
            <person name="Stacey G."/>
            <person name="Shoemaker R."/>
            <person name="Jackson S."/>
        </authorList>
    </citation>
    <scope>NUCLEOTIDE SEQUENCE</scope>
    <source>
        <tissue evidence="2">Callus</tissue>
    </source>
</reference>
<feature type="compositionally biased region" description="Polar residues" evidence="1">
    <location>
        <begin position="191"/>
        <end position="206"/>
    </location>
</feature>
<evidence type="ECO:0000256" key="1">
    <source>
        <dbReference type="SAM" id="MobiDB-lite"/>
    </source>
</evidence>
<name>A0A0R0GMM9_SOYBN</name>
<accession>A0A0R0GMM9</accession>
<evidence type="ECO:0000313" key="3">
    <source>
        <dbReference type="EnsemblPlants" id="KRH15995"/>
    </source>
</evidence>
<sequence>MDDHKSRFIFNSRARSVILLALSQEEYSKETLAITYEGSSELKPNMWSLLTRKYELISMREKISKPCLNVRPQVITLKTIKNLDSMTLKELVGILKVHEQDLAQDEGTKKGKLLSLVDQRPKRNFVFKETSSKAFVVKYASEKESNDDDSNKEDNELSLITRKIKKIGKIRTPLGSIDHPKDPCTRKRKVQSSAISARNEGTSSQNDSEEEANLCLMADASTSKAELALDVSSDDENS</sequence>
<dbReference type="Proteomes" id="UP000008827">
    <property type="component" value="Chromosome 14"/>
</dbReference>
<organism evidence="2">
    <name type="scientific">Glycine max</name>
    <name type="common">Soybean</name>
    <name type="synonym">Glycine hispida</name>
    <dbReference type="NCBI Taxonomy" id="3847"/>
    <lineage>
        <taxon>Eukaryota</taxon>
        <taxon>Viridiplantae</taxon>
        <taxon>Streptophyta</taxon>
        <taxon>Embryophyta</taxon>
        <taxon>Tracheophyta</taxon>
        <taxon>Spermatophyta</taxon>
        <taxon>Magnoliopsida</taxon>
        <taxon>eudicotyledons</taxon>
        <taxon>Gunneridae</taxon>
        <taxon>Pentapetalae</taxon>
        <taxon>rosids</taxon>
        <taxon>fabids</taxon>
        <taxon>Fabales</taxon>
        <taxon>Fabaceae</taxon>
        <taxon>Papilionoideae</taxon>
        <taxon>50 kb inversion clade</taxon>
        <taxon>NPAAA clade</taxon>
        <taxon>indigoferoid/millettioid clade</taxon>
        <taxon>Phaseoleae</taxon>
        <taxon>Glycine</taxon>
        <taxon>Glycine subgen. Soja</taxon>
    </lineage>
</organism>
<dbReference type="Gramene" id="KRH15995">
    <property type="protein sequence ID" value="KRH15995"/>
    <property type="gene ID" value="GLYMA_14G125100"/>
</dbReference>
<feature type="region of interest" description="Disordered" evidence="1">
    <location>
        <begin position="171"/>
        <end position="217"/>
    </location>
</feature>
<reference evidence="3" key="2">
    <citation type="submission" date="2018-02" db="UniProtKB">
        <authorList>
            <consortium name="EnsemblPlants"/>
        </authorList>
    </citation>
    <scope>IDENTIFICATION</scope>
    <source>
        <strain evidence="3">Williams 82</strain>
    </source>
</reference>
<dbReference type="EnsemblPlants" id="KRH15995">
    <property type="protein sequence ID" value="KRH15995"/>
    <property type="gene ID" value="GLYMA_14G125100"/>
</dbReference>
<evidence type="ECO:0000313" key="4">
    <source>
        <dbReference type="Proteomes" id="UP000008827"/>
    </source>
</evidence>
<protein>
    <submittedName>
        <fullName evidence="2 3">Uncharacterized protein</fullName>
    </submittedName>
</protein>
<proteinExistence type="predicted"/>
<dbReference type="AlphaFoldDB" id="A0A0R0GMM9"/>
<dbReference type="InParanoid" id="A0A0R0GMM9"/>
<gene>
    <name evidence="2" type="ORF">GLYMA_14G125100</name>
</gene>
<evidence type="ECO:0000313" key="2">
    <source>
        <dbReference type="EMBL" id="KRH15995.1"/>
    </source>
</evidence>
<dbReference type="EMBL" id="CM000847">
    <property type="protein sequence ID" value="KRH15995.1"/>
    <property type="molecule type" value="Genomic_DNA"/>
</dbReference>
<reference evidence="2 3" key="1">
    <citation type="journal article" date="2010" name="Nature">
        <title>Genome sequence of the palaeopolyploid soybean.</title>
        <authorList>
            <person name="Schmutz J."/>
            <person name="Cannon S.B."/>
            <person name="Schlueter J."/>
            <person name="Ma J."/>
            <person name="Mitros T."/>
            <person name="Nelson W."/>
            <person name="Hyten D.L."/>
            <person name="Song Q."/>
            <person name="Thelen J.J."/>
            <person name="Cheng J."/>
            <person name="Xu D."/>
            <person name="Hellsten U."/>
            <person name="May G.D."/>
            <person name="Yu Y."/>
            <person name="Sakurai T."/>
            <person name="Umezawa T."/>
            <person name="Bhattacharyya M.K."/>
            <person name="Sandhu D."/>
            <person name="Valliyodan B."/>
            <person name="Lindquist E."/>
            <person name="Peto M."/>
            <person name="Grant D."/>
            <person name="Shu S."/>
            <person name="Goodstein D."/>
            <person name="Barry K."/>
            <person name="Futrell-Griggs M."/>
            <person name="Abernathy B."/>
            <person name="Du J."/>
            <person name="Tian Z."/>
            <person name="Zhu L."/>
            <person name="Gill N."/>
            <person name="Joshi T."/>
            <person name="Libault M."/>
            <person name="Sethuraman A."/>
            <person name="Zhang X.-C."/>
            <person name="Shinozaki K."/>
            <person name="Nguyen H.T."/>
            <person name="Wing R.A."/>
            <person name="Cregan P."/>
            <person name="Specht J."/>
            <person name="Grimwood J."/>
            <person name="Rokhsar D."/>
            <person name="Stacey G."/>
            <person name="Shoemaker R.C."/>
            <person name="Jackson S.A."/>
        </authorList>
    </citation>
    <scope>NUCLEOTIDE SEQUENCE</scope>
    <source>
        <strain evidence="3">cv. Williams 82</strain>
        <tissue evidence="2">Callus</tissue>
    </source>
</reference>
<keyword evidence="4" id="KW-1185">Reference proteome</keyword>